<protein>
    <submittedName>
        <fullName evidence="2">Uncharacterized protein</fullName>
    </submittedName>
</protein>
<keyword evidence="1" id="KW-0812">Transmembrane</keyword>
<feature type="transmembrane region" description="Helical" evidence="1">
    <location>
        <begin position="12"/>
        <end position="31"/>
    </location>
</feature>
<dbReference type="Proteomes" id="UP000178240">
    <property type="component" value="Unassembled WGS sequence"/>
</dbReference>
<dbReference type="AlphaFoldDB" id="A0A1G1Y3X7"/>
<sequence length="100" mass="11591">MANHQKADNVQIWTVLLVLALVSLFTIGLTLCSAELPYHYLLIGRILLALPVIWLVTGFVCIGRDTGWNVFNWQSFDFYFVLWIVPILFLLLFMSKEKEE</sequence>
<keyword evidence="1" id="KW-1133">Transmembrane helix</keyword>
<dbReference type="STRING" id="1797535.A2744_03470"/>
<gene>
    <name evidence="2" type="ORF">A2744_03470</name>
</gene>
<dbReference type="EMBL" id="MHIE01000003">
    <property type="protein sequence ID" value="OGY46480.1"/>
    <property type="molecule type" value="Genomic_DNA"/>
</dbReference>
<reference evidence="2 3" key="1">
    <citation type="journal article" date="2016" name="Nat. Commun.">
        <title>Thousands of microbial genomes shed light on interconnected biogeochemical processes in an aquifer system.</title>
        <authorList>
            <person name="Anantharaman K."/>
            <person name="Brown C.T."/>
            <person name="Hug L.A."/>
            <person name="Sharon I."/>
            <person name="Castelle C.J."/>
            <person name="Probst A.J."/>
            <person name="Thomas B.C."/>
            <person name="Singh A."/>
            <person name="Wilkins M.J."/>
            <person name="Karaoz U."/>
            <person name="Brodie E.L."/>
            <person name="Williams K.H."/>
            <person name="Hubbard S.S."/>
            <person name="Banfield J.F."/>
        </authorList>
    </citation>
    <scope>NUCLEOTIDE SEQUENCE [LARGE SCALE GENOMIC DNA]</scope>
</reference>
<organism evidence="2 3">
    <name type="scientific">Candidatus Buchananbacteria bacterium RIFCSPHIGHO2_01_FULL_44_11</name>
    <dbReference type="NCBI Taxonomy" id="1797535"/>
    <lineage>
        <taxon>Bacteria</taxon>
        <taxon>Candidatus Buchananiibacteriota</taxon>
    </lineage>
</organism>
<feature type="transmembrane region" description="Helical" evidence="1">
    <location>
        <begin position="38"/>
        <end position="56"/>
    </location>
</feature>
<name>A0A1G1Y3X7_9BACT</name>
<evidence type="ECO:0000313" key="3">
    <source>
        <dbReference type="Proteomes" id="UP000178240"/>
    </source>
</evidence>
<proteinExistence type="predicted"/>
<keyword evidence="1" id="KW-0472">Membrane</keyword>
<evidence type="ECO:0000256" key="1">
    <source>
        <dbReference type="SAM" id="Phobius"/>
    </source>
</evidence>
<evidence type="ECO:0000313" key="2">
    <source>
        <dbReference type="EMBL" id="OGY46480.1"/>
    </source>
</evidence>
<accession>A0A1G1Y3X7</accession>
<feature type="transmembrane region" description="Helical" evidence="1">
    <location>
        <begin position="76"/>
        <end position="94"/>
    </location>
</feature>
<comment type="caution">
    <text evidence="2">The sequence shown here is derived from an EMBL/GenBank/DDBJ whole genome shotgun (WGS) entry which is preliminary data.</text>
</comment>